<dbReference type="Gene3D" id="3.40.1280.10">
    <property type="match status" value="1"/>
</dbReference>
<comment type="subunit">
    <text evidence="5">Homodimer.</text>
</comment>
<evidence type="ECO:0000313" key="6">
    <source>
        <dbReference type="EMBL" id="MUL28662.1"/>
    </source>
</evidence>
<feature type="binding site" evidence="5">
    <location>
        <position position="73"/>
    </location>
    <ligand>
        <name>S-adenosyl-L-methionine</name>
        <dbReference type="ChEBI" id="CHEBI:59789"/>
    </ligand>
</feature>
<evidence type="ECO:0000256" key="3">
    <source>
        <dbReference type="ARBA" id="ARBA00022691"/>
    </source>
</evidence>
<dbReference type="PIRSF" id="PIRSF004505">
    <property type="entry name" value="MT_bac"/>
    <property type="match status" value="1"/>
</dbReference>
<dbReference type="AlphaFoldDB" id="A0A7C9HUR3"/>
<protein>
    <recommendedName>
        <fullName evidence="5">Ribosomal RNA large subunit methyltransferase H</fullName>
        <ecNumber evidence="5">2.1.1.177</ecNumber>
    </recommendedName>
    <alternativeName>
        <fullName evidence="5">23S rRNA (pseudouridine1915-N3)-methyltransferase</fullName>
    </alternativeName>
    <alternativeName>
        <fullName evidence="5">23S rRNA m3Psi1915 methyltransferase</fullName>
    </alternativeName>
    <alternativeName>
        <fullName evidence="5">rRNA (pseudouridine-N3-)-methyltransferase RlmH</fullName>
    </alternativeName>
</protein>
<dbReference type="EMBL" id="VVIQ01000012">
    <property type="protein sequence ID" value="MUL28662.1"/>
    <property type="molecule type" value="Genomic_DNA"/>
</dbReference>
<dbReference type="PANTHER" id="PTHR33603">
    <property type="entry name" value="METHYLTRANSFERASE"/>
    <property type="match status" value="1"/>
</dbReference>
<comment type="caution">
    <text evidence="6">The sequence shown here is derived from an EMBL/GenBank/DDBJ whole genome shotgun (WGS) entry which is preliminary data.</text>
</comment>
<keyword evidence="5" id="KW-0963">Cytoplasm</keyword>
<keyword evidence="2 5" id="KW-0808">Transferase</keyword>
<feature type="binding site" evidence="5">
    <location>
        <position position="104"/>
    </location>
    <ligand>
        <name>S-adenosyl-L-methionine</name>
        <dbReference type="ChEBI" id="CHEBI:59789"/>
    </ligand>
</feature>
<accession>A0A7C9HUR3</accession>
<feature type="binding site" evidence="5">
    <location>
        <begin position="123"/>
        <end position="128"/>
    </location>
    <ligand>
        <name>S-adenosyl-L-methionine</name>
        <dbReference type="ChEBI" id="CHEBI:59789"/>
    </ligand>
</feature>
<evidence type="ECO:0000256" key="4">
    <source>
        <dbReference type="ARBA" id="ARBA00038303"/>
    </source>
</evidence>
<dbReference type="InterPro" id="IPR003742">
    <property type="entry name" value="RlmH-like"/>
</dbReference>
<keyword evidence="7" id="KW-1185">Reference proteome</keyword>
<dbReference type="SUPFAM" id="SSF75217">
    <property type="entry name" value="alpha/beta knot"/>
    <property type="match status" value="1"/>
</dbReference>
<gene>
    <name evidence="5 6" type="primary">rlmH</name>
    <name evidence="6" type="ORF">F0475_10210</name>
</gene>
<dbReference type="HAMAP" id="MF_00658">
    <property type="entry name" value="23SrRNA_methyltr_H"/>
    <property type="match status" value="1"/>
</dbReference>
<dbReference type="EC" id="2.1.1.177" evidence="5"/>
<comment type="catalytic activity">
    <reaction evidence="5">
        <text>pseudouridine(1915) in 23S rRNA + S-adenosyl-L-methionine = N(3)-methylpseudouridine(1915) in 23S rRNA + S-adenosyl-L-homocysteine + H(+)</text>
        <dbReference type="Rhea" id="RHEA:42752"/>
        <dbReference type="Rhea" id="RHEA-COMP:10221"/>
        <dbReference type="Rhea" id="RHEA-COMP:10222"/>
        <dbReference type="ChEBI" id="CHEBI:15378"/>
        <dbReference type="ChEBI" id="CHEBI:57856"/>
        <dbReference type="ChEBI" id="CHEBI:59789"/>
        <dbReference type="ChEBI" id="CHEBI:65314"/>
        <dbReference type="ChEBI" id="CHEBI:74486"/>
        <dbReference type="EC" id="2.1.1.177"/>
    </reaction>
</comment>
<dbReference type="NCBIfam" id="NF000990">
    <property type="entry name" value="PRK00103.2-4"/>
    <property type="match status" value="1"/>
</dbReference>
<comment type="similarity">
    <text evidence="4 5">Belongs to the RNA methyltransferase RlmH family.</text>
</comment>
<sequence length="156" mass="18201">MKTILLLVGKTQSKIFREGIDDYTSRIKHYMPFSITTIPELKNTKNITEEQQKQKEGELIMKEIQPTDTVVLLDEHGSELTSVQYADWLTRKQNTARRLVFVIGGPYGFSQEVYTRANDKISLSRMTFSHQMVRLIFTEQLYRACTIIKGEPYHHE</sequence>
<keyword evidence="5" id="KW-0698">rRNA processing</keyword>
<keyword evidence="1 5" id="KW-0489">Methyltransferase</keyword>
<dbReference type="InterPro" id="IPR029026">
    <property type="entry name" value="tRNA_m1G_MTases_N"/>
</dbReference>
<organism evidence="6 7">
    <name type="scientific">Prevotella vespertina</name>
    <dbReference type="NCBI Taxonomy" id="2608404"/>
    <lineage>
        <taxon>Bacteria</taxon>
        <taxon>Pseudomonadati</taxon>
        <taxon>Bacteroidota</taxon>
        <taxon>Bacteroidia</taxon>
        <taxon>Bacteroidales</taxon>
        <taxon>Prevotellaceae</taxon>
        <taxon>Prevotella</taxon>
    </lineage>
</organism>
<evidence type="ECO:0000256" key="1">
    <source>
        <dbReference type="ARBA" id="ARBA00022603"/>
    </source>
</evidence>
<dbReference type="CDD" id="cd18081">
    <property type="entry name" value="RlmH-like"/>
    <property type="match status" value="1"/>
</dbReference>
<keyword evidence="3 5" id="KW-0949">S-adenosyl-L-methionine</keyword>
<dbReference type="GO" id="GO:0005737">
    <property type="term" value="C:cytoplasm"/>
    <property type="evidence" value="ECO:0007669"/>
    <property type="project" value="UniProtKB-SubCell"/>
</dbReference>
<dbReference type="InterPro" id="IPR029028">
    <property type="entry name" value="Alpha/beta_knot_MTases"/>
</dbReference>
<evidence type="ECO:0000256" key="5">
    <source>
        <dbReference type="HAMAP-Rule" id="MF_00658"/>
    </source>
</evidence>
<evidence type="ECO:0000313" key="7">
    <source>
        <dbReference type="Proteomes" id="UP000482295"/>
    </source>
</evidence>
<dbReference type="Pfam" id="PF02590">
    <property type="entry name" value="SPOUT_MTase"/>
    <property type="match status" value="1"/>
</dbReference>
<comment type="function">
    <text evidence="5">Specifically methylates the pseudouridine at position 1915 (m3Psi1915) in 23S rRNA.</text>
</comment>
<proteinExistence type="inferred from homology"/>
<reference evidence="6 7" key="1">
    <citation type="submission" date="2019-09" db="EMBL/GenBank/DDBJ databases">
        <title>Prevotella A2879 sp. nov., isolated from an abscess of a patient.</title>
        <authorList>
            <person name="Buhl M."/>
            <person name="Oberhettinger P."/>
        </authorList>
    </citation>
    <scope>NUCLEOTIDE SEQUENCE [LARGE SCALE GENOMIC DNA]</scope>
    <source>
        <strain evidence="6 7">A2879</strain>
    </source>
</reference>
<dbReference type="PANTHER" id="PTHR33603:SF1">
    <property type="entry name" value="RIBOSOMAL RNA LARGE SUBUNIT METHYLTRANSFERASE H"/>
    <property type="match status" value="1"/>
</dbReference>
<dbReference type="RefSeq" id="WP_155716521.1">
    <property type="nucleotide sequence ID" value="NZ_VVIQ01000012.1"/>
</dbReference>
<dbReference type="GO" id="GO:0070038">
    <property type="term" value="F:rRNA (pseudouridine-N3-)-methyltransferase activity"/>
    <property type="evidence" value="ECO:0007669"/>
    <property type="project" value="UniProtKB-UniRule"/>
</dbReference>
<comment type="subcellular location">
    <subcellularLocation>
        <location evidence="5">Cytoplasm</location>
    </subcellularLocation>
</comment>
<dbReference type="Proteomes" id="UP000482295">
    <property type="component" value="Unassembled WGS sequence"/>
</dbReference>
<evidence type="ECO:0000256" key="2">
    <source>
        <dbReference type="ARBA" id="ARBA00022679"/>
    </source>
</evidence>
<name>A0A7C9HUR3_9BACT</name>